<reference evidence="1" key="2">
    <citation type="submission" date="2020-11" db="EMBL/GenBank/DDBJ databases">
        <authorList>
            <person name="McCartney M.A."/>
            <person name="Auch B."/>
            <person name="Kono T."/>
            <person name="Mallez S."/>
            <person name="Becker A."/>
            <person name="Gohl D.M."/>
            <person name="Silverstein K.A.T."/>
            <person name="Koren S."/>
            <person name="Bechman K.B."/>
            <person name="Herman A."/>
            <person name="Abrahante J.E."/>
            <person name="Garbe J."/>
        </authorList>
    </citation>
    <scope>NUCLEOTIDE SEQUENCE</scope>
    <source>
        <strain evidence="1">Duluth1</strain>
        <tissue evidence="1">Whole animal</tissue>
    </source>
</reference>
<accession>A0A9D4SB12</accession>
<dbReference type="EMBL" id="JAIWYP010000001">
    <property type="protein sequence ID" value="KAH3898516.1"/>
    <property type="molecule type" value="Genomic_DNA"/>
</dbReference>
<sequence>MESFRGLPRMIPMNEMLTVSLTRLVWQLPARVIRRTNTCFSASTLTSESMAESSVHT</sequence>
<dbReference type="Proteomes" id="UP000828390">
    <property type="component" value="Unassembled WGS sequence"/>
</dbReference>
<name>A0A9D4SB12_DREPO</name>
<keyword evidence="2" id="KW-1185">Reference proteome</keyword>
<organism evidence="1 2">
    <name type="scientific">Dreissena polymorpha</name>
    <name type="common">Zebra mussel</name>
    <name type="synonym">Mytilus polymorpha</name>
    <dbReference type="NCBI Taxonomy" id="45954"/>
    <lineage>
        <taxon>Eukaryota</taxon>
        <taxon>Metazoa</taxon>
        <taxon>Spiralia</taxon>
        <taxon>Lophotrochozoa</taxon>
        <taxon>Mollusca</taxon>
        <taxon>Bivalvia</taxon>
        <taxon>Autobranchia</taxon>
        <taxon>Heteroconchia</taxon>
        <taxon>Euheterodonta</taxon>
        <taxon>Imparidentia</taxon>
        <taxon>Neoheterodontei</taxon>
        <taxon>Myida</taxon>
        <taxon>Dreissenoidea</taxon>
        <taxon>Dreissenidae</taxon>
        <taxon>Dreissena</taxon>
    </lineage>
</organism>
<comment type="caution">
    <text evidence="1">The sequence shown here is derived from an EMBL/GenBank/DDBJ whole genome shotgun (WGS) entry which is preliminary data.</text>
</comment>
<protein>
    <submittedName>
        <fullName evidence="1">Uncharacterized protein</fullName>
    </submittedName>
</protein>
<evidence type="ECO:0000313" key="2">
    <source>
        <dbReference type="Proteomes" id="UP000828390"/>
    </source>
</evidence>
<evidence type="ECO:0000313" key="1">
    <source>
        <dbReference type="EMBL" id="KAH3898516.1"/>
    </source>
</evidence>
<gene>
    <name evidence="1" type="ORF">DPMN_022750</name>
</gene>
<proteinExistence type="predicted"/>
<dbReference type="AlphaFoldDB" id="A0A9D4SB12"/>
<reference evidence="1" key="1">
    <citation type="journal article" date="2019" name="bioRxiv">
        <title>The Genome of the Zebra Mussel, Dreissena polymorpha: A Resource for Invasive Species Research.</title>
        <authorList>
            <person name="McCartney M.A."/>
            <person name="Auch B."/>
            <person name="Kono T."/>
            <person name="Mallez S."/>
            <person name="Zhang Y."/>
            <person name="Obille A."/>
            <person name="Becker A."/>
            <person name="Abrahante J.E."/>
            <person name="Garbe J."/>
            <person name="Badalamenti J.P."/>
            <person name="Herman A."/>
            <person name="Mangelson H."/>
            <person name="Liachko I."/>
            <person name="Sullivan S."/>
            <person name="Sone E.D."/>
            <person name="Koren S."/>
            <person name="Silverstein K.A.T."/>
            <person name="Beckman K.B."/>
            <person name="Gohl D.M."/>
        </authorList>
    </citation>
    <scope>NUCLEOTIDE SEQUENCE</scope>
    <source>
        <strain evidence="1">Duluth1</strain>
        <tissue evidence="1">Whole animal</tissue>
    </source>
</reference>